<gene>
    <name evidence="1" type="ORF">QO010_001686</name>
</gene>
<keyword evidence="2" id="KW-1185">Reference proteome</keyword>
<protein>
    <recommendedName>
        <fullName evidence="3">Methyltransferase type 11</fullName>
    </recommendedName>
</protein>
<dbReference type="EMBL" id="JAUSVS010000002">
    <property type="protein sequence ID" value="MDQ0463915.1"/>
    <property type="molecule type" value="Genomic_DNA"/>
</dbReference>
<reference evidence="1 2" key="1">
    <citation type="submission" date="2023-07" db="EMBL/GenBank/DDBJ databases">
        <title>Genomic Encyclopedia of Type Strains, Phase IV (KMG-IV): sequencing the most valuable type-strain genomes for metagenomic binning, comparative biology and taxonomic classification.</title>
        <authorList>
            <person name="Goeker M."/>
        </authorList>
    </citation>
    <scope>NUCLEOTIDE SEQUENCE [LARGE SCALE GENOMIC DNA]</scope>
    <source>
        <strain evidence="1 2">DSM 18695</strain>
    </source>
</reference>
<proteinExistence type="predicted"/>
<evidence type="ECO:0000313" key="1">
    <source>
        <dbReference type="EMBL" id="MDQ0463915.1"/>
    </source>
</evidence>
<comment type="caution">
    <text evidence="1">The sequence shown here is derived from an EMBL/GenBank/DDBJ whole genome shotgun (WGS) entry which is preliminary data.</text>
</comment>
<organism evidence="1 2">
    <name type="scientific">Caulobacter ginsengisoli</name>
    <dbReference type="NCBI Taxonomy" id="400775"/>
    <lineage>
        <taxon>Bacteria</taxon>
        <taxon>Pseudomonadati</taxon>
        <taxon>Pseudomonadota</taxon>
        <taxon>Alphaproteobacteria</taxon>
        <taxon>Caulobacterales</taxon>
        <taxon>Caulobacteraceae</taxon>
        <taxon>Caulobacter</taxon>
    </lineage>
</organism>
<name>A0ABU0IPI4_9CAUL</name>
<dbReference type="RefSeq" id="WP_307348180.1">
    <property type="nucleotide sequence ID" value="NZ_JAUSVS010000002.1"/>
</dbReference>
<dbReference type="PROSITE" id="PS51257">
    <property type="entry name" value="PROKAR_LIPOPROTEIN"/>
    <property type="match status" value="1"/>
</dbReference>
<evidence type="ECO:0000313" key="2">
    <source>
        <dbReference type="Proteomes" id="UP001228905"/>
    </source>
</evidence>
<accession>A0ABU0IPI4</accession>
<sequence length="250" mass="25893">MTRLLLIATVAVSALGLTACHREGSYSKTEVSVSSDKPVKTIAKLECPQSQGELTLVSAAPDGQSCNYAGKGSEVTLKLLAIQAGDPATVLGPIETELRGLMPAKPVDVTTKVEADEDHEATSVDLPGIHIKTEKDGSAKVNIGGAIKVDADKDGKAKVNVGDKVKVDADDDRAEVHISDAEQDAKTGSITAFFVLTDKGASGYKAVGYQARGPKTGPIAVAVVKVKTEAGRDDGAFRAAKDLIRLNVGG</sequence>
<dbReference type="Proteomes" id="UP001228905">
    <property type="component" value="Unassembled WGS sequence"/>
</dbReference>
<evidence type="ECO:0008006" key="3">
    <source>
        <dbReference type="Google" id="ProtNLM"/>
    </source>
</evidence>